<keyword evidence="3" id="KW-0808">Transferase</keyword>
<organism evidence="3 4">
    <name type="scientific">Chondromyces apiculatus DSM 436</name>
    <dbReference type="NCBI Taxonomy" id="1192034"/>
    <lineage>
        <taxon>Bacteria</taxon>
        <taxon>Pseudomonadati</taxon>
        <taxon>Myxococcota</taxon>
        <taxon>Polyangia</taxon>
        <taxon>Polyangiales</taxon>
        <taxon>Polyangiaceae</taxon>
        <taxon>Chondromyces</taxon>
    </lineage>
</organism>
<evidence type="ECO:0000313" key="3">
    <source>
        <dbReference type="EMBL" id="EYF05079.1"/>
    </source>
</evidence>
<sequence>MITLYTFTTPNGRKVSIMLEELGLPYEVKTVDISKGEQFDPAFLAISPNNKIPALVDDEAEGGRIALFESGAILTYLAEKTGKLLAPSGPARYEAIAWLHWQIGGLGPMFGQLGFFGVFSKEKIPTAIKRYADEANRLLGVMEKRLTDSAYLAGDEYSIADIATYPWAVNSRTFLGEFLAESVAQKPAVQRWLDAVGARPAVQRGMAVPKV</sequence>
<dbReference type="InterPro" id="IPR036249">
    <property type="entry name" value="Thioredoxin-like_sf"/>
</dbReference>
<dbReference type="AlphaFoldDB" id="A0A017T792"/>
<dbReference type="CDD" id="cd03048">
    <property type="entry name" value="GST_N_Ure2p_like"/>
    <property type="match status" value="1"/>
</dbReference>
<dbReference type="SFLD" id="SFLDS00019">
    <property type="entry name" value="Glutathione_Transferase_(cytos"/>
    <property type="match status" value="1"/>
</dbReference>
<dbReference type="PANTHER" id="PTHR44051:SF19">
    <property type="entry name" value="DISULFIDE-BOND OXIDOREDUCTASE YFCG"/>
    <property type="match status" value="1"/>
</dbReference>
<protein>
    <submittedName>
        <fullName evidence="3">Glutathione S-transferase</fullName>
    </submittedName>
</protein>
<reference evidence="3 4" key="1">
    <citation type="submission" date="2013-05" db="EMBL/GenBank/DDBJ databases">
        <title>Genome assembly of Chondromyces apiculatus DSM 436.</title>
        <authorList>
            <person name="Sharma G."/>
            <person name="Khatri I."/>
            <person name="Kaur C."/>
            <person name="Mayilraj S."/>
            <person name="Subramanian S."/>
        </authorList>
    </citation>
    <scope>NUCLEOTIDE SEQUENCE [LARGE SCALE GENOMIC DNA]</scope>
    <source>
        <strain evidence="3 4">DSM 436</strain>
    </source>
</reference>
<dbReference type="InterPro" id="IPR036282">
    <property type="entry name" value="Glutathione-S-Trfase_C_sf"/>
</dbReference>
<dbReference type="EMBL" id="ASRX01000027">
    <property type="protein sequence ID" value="EYF05079.1"/>
    <property type="molecule type" value="Genomic_DNA"/>
</dbReference>
<feature type="domain" description="GST N-terminal" evidence="1">
    <location>
        <begin position="1"/>
        <end position="85"/>
    </location>
</feature>
<name>A0A017T792_9BACT</name>
<dbReference type="PROSITE" id="PS50405">
    <property type="entry name" value="GST_CTER"/>
    <property type="match status" value="1"/>
</dbReference>
<dbReference type="PROSITE" id="PS50404">
    <property type="entry name" value="GST_NTER"/>
    <property type="match status" value="1"/>
</dbReference>
<dbReference type="GO" id="GO:0016740">
    <property type="term" value="F:transferase activity"/>
    <property type="evidence" value="ECO:0007669"/>
    <property type="project" value="UniProtKB-KW"/>
</dbReference>
<dbReference type="RefSeq" id="WP_044242983.1">
    <property type="nucleotide sequence ID" value="NZ_ASRX01000027.1"/>
</dbReference>
<dbReference type="PANTHER" id="PTHR44051">
    <property type="entry name" value="GLUTATHIONE S-TRANSFERASE-RELATED"/>
    <property type="match status" value="1"/>
</dbReference>
<dbReference type="Pfam" id="PF00043">
    <property type="entry name" value="GST_C"/>
    <property type="match status" value="1"/>
</dbReference>
<dbReference type="Gene3D" id="3.40.30.10">
    <property type="entry name" value="Glutaredoxin"/>
    <property type="match status" value="1"/>
</dbReference>
<dbReference type="SUPFAM" id="SSF52833">
    <property type="entry name" value="Thioredoxin-like"/>
    <property type="match status" value="1"/>
</dbReference>
<proteinExistence type="predicted"/>
<dbReference type="InterPro" id="IPR004045">
    <property type="entry name" value="Glutathione_S-Trfase_N"/>
</dbReference>
<dbReference type="OrthoDB" id="9770408at2"/>
<dbReference type="SFLD" id="SFLDG01151">
    <property type="entry name" value="Main.2:_Nu-like"/>
    <property type="match status" value="1"/>
</dbReference>
<dbReference type="Gene3D" id="1.20.1050.10">
    <property type="match status" value="1"/>
</dbReference>
<dbReference type="SUPFAM" id="SSF47616">
    <property type="entry name" value="GST C-terminal domain-like"/>
    <property type="match status" value="1"/>
</dbReference>
<dbReference type="SFLD" id="SFLDG00358">
    <property type="entry name" value="Main_(cytGST)"/>
    <property type="match status" value="1"/>
</dbReference>
<dbReference type="InterPro" id="IPR004046">
    <property type="entry name" value="GST_C"/>
</dbReference>
<dbReference type="Pfam" id="PF13417">
    <property type="entry name" value="GST_N_3"/>
    <property type="match status" value="1"/>
</dbReference>
<dbReference type="eggNOG" id="COG0625">
    <property type="taxonomic scope" value="Bacteria"/>
</dbReference>
<gene>
    <name evidence="3" type="ORF">CAP_3669</name>
</gene>
<evidence type="ECO:0000259" key="1">
    <source>
        <dbReference type="PROSITE" id="PS50404"/>
    </source>
</evidence>
<keyword evidence="4" id="KW-1185">Reference proteome</keyword>
<evidence type="ECO:0000259" key="2">
    <source>
        <dbReference type="PROSITE" id="PS50405"/>
    </source>
</evidence>
<dbReference type="STRING" id="1192034.CAP_3669"/>
<dbReference type="InterPro" id="IPR040079">
    <property type="entry name" value="Glutathione_S-Trfase"/>
</dbReference>
<feature type="domain" description="GST C-terminal" evidence="2">
    <location>
        <begin position="88"/>
        <end position="211"/>
    </location>
</feature>
<dbReference type="InterPro" id="IPR010987">
    <property type="entry name" value="Glutathione-S-Trfase_C-like"/>
</dbReference>
<accession>A0A017T792</accession>
<evidence type="ECO:0000313" key="4">
    <source>
        <dbReference type="Proteomes" id="UP000019678"/>
    </source>
</evidence>
<comment type="caution">
    <text evidence="3">The sequence shown here is derived from an EMBL/GenBank/DDBJ whole genome shotgun (WGS) entry which is preliminary data.</text>
</comment>
<dbReference type="Proteomes" id="UP000019678">
    <property type="component" value="Unassembled WGS sequence"/>
</dbReference>